<sequence>MGDENINSSKICDSSKCNVIIIGGGVAGLAAANYFVKNGMEDFLILEARKRLGGRIISIPLKNHNIELGANWIHGVLGNPIFELAMANNLVNIINIPKPHKVIAATEDGKQVPFGVLHEIHEAYVCFLRRCEEYFLCQYLPPPDIHSVGEHINLEATIYLERLPSSEEKKLRRLIFDCLLKRETCISGCNTMDEIDLLEIGSYTELQGGNIMIPSGFSSILEPMTKNIPPEKILTGLPVKKIVWDSKHSTQGLLEDLGEESEDSDQTVIEDVSKSLSSTNENRTEEESSIAENPQMPKRNKNPFYVEVICENGQSFYANHVICTIPLGVLKEHVTTLFEPALPHYKIESIERLLFGTVNKIFLEYERPFLNPEVTEIMLLWENSTTSDDMRESWFKKIYSFSKVSETLLLGWVSGKEAEYMETLSMEEVGVTCTNILRKFLNDPFVPEPIKCVCTSWRKQPYTRGTYTAIAVGASQSDIESIAQPLFRNVHDKKPVLLFAGEHTHSSFYSTVHGAYLSGQTAARRLLTSDEPENILECPQSADLTSWIQGIHLEG</sequence>
<comment type="similarity">
    <text evidence="3">Belongs to the flavin monoamine oxidase family.</text>
</comment>
<keyword evidence="11" id="KW-1185">Reference proteome</keyword>
<comment type="subcellular location">
    <subcellularLocation>
        <location evidence="2">Cytoplasm</location>
    </subcellularLocation>
</comment>
<dbReference type="InterPro" id="IPR002937">
    <property type="entry name" value="Amino_oxidase"/>
</dbReference>
<evidence type="ECO:0000256" key="1">
    <source>
        <dbReference type="ARBA" id="ARBA00001974"/>
    </source>
</evidence>
<keyword evidence="4" id="KW-0963">Cytoplasm</keyword>
<evidence type="ECO:0000313" key="11">
    <source>
        <dbReference type="Proteomes" id="UP001153714"/>
    </source>
</evidence>
<proteinExistence type="inferred from homology"/>
<keyword evidence="7" id="KW-0560">Oxidoreductase</keyword>
<dbReference type="Gene3D" id="3.50.50.60">
    <property type="entry name" value="FAD/NAD(P)-binding domain"/>
    <property type="match status" value="2"/>
</dbReference>
<dbReference type="Gene3D" id="3.90.660.10">
    <property type="match status" value="2"/>
</dbReference>
<evidence type="ECO:0000256" key="8">
    <source>
        <dbReference type="SAM" id="MobiDB-lite"/>
    </source>
</evidence>
<evidence type="ECO:0000256" key="7">
    <source>
        <dbReference type="ARBA" id="ARBA00023002"/>
    </source>
</evidence>
<keyword evidence="6" id="KW-0274">FAD</keyword>
<dbReference type="PANTHER" id="PTHR10742:SF405">
    <property type="entry name" value="PEROXISOMAL N(1)-ACETYL-SPERMINE_SPERMIDINE OXIDASE"/>
    <property type="match status" value="1"/>
</dbReference>
<evidence type="ECO:0000256" key="5">
    <source>
        <dbReference type="ARBA" id="ARBA00022630"/>
    </source>
</evidence>
<dbReference type="AlphaFoldDB" id="A0A9N9R1K1"/>
<gene>
    <name evidence="10" type="ORF">DIATSA_LOCUS5596</name>
</gene>
<dbReference type="GO" id="GO:0046592">
    <property type="term" value="F:polyamine oxidase activity"/>
    <property type="evidence" value="ECO:0007669"/>
    <property type="project" value="TreeGrafter"/>
</dbReference>
<dbReference type="SUPFAM" id="SSF54373">
    <property type="entry name" value="FAD-linked reductases, C-terminal domain"/>
    <property type="match status" value="1"/>
</dbReference>
<dbReference type="InterPro" id="IPR036188">
    <property type="entry name" value="FAD/NAD-bd_sf"/>
</dbReference>
<dbReference type="GO" id="GO:0005737">
    <property type="term" value="C:cytoplasm"/>
    <property type="evidence" value="ECO:0007669"/>
    <property type="project" value="UniProtKB-SubCell"/>
</dbReference>
<dbReference type="EMBL" id="OU893349">
    <property type="protein sequence ID" value="CAG9787734.1"/>
    <property type="molecule type" value="Genomic_DNA"/>
</dbReference>
<evidence type="ECO:0000256" key="6">
    <source>
        <dbReference type="ARBA" id="ARBA00022827"/>
    </source>
</evidence>
<name>A0A9N9R1K1_9NEOP</name>
<feature type="domain" description="Amine oxidase" evidence="9">
    <location>
        <begin position="305"/>
        <end position="527"/>
    </location>
</feature>
<accession>A0A9N9R1K1</accession>
<organism evidence="10 11">
    <name type="scientific">Diatraea saccharalis</name>
    <name type="common">sugarcane borer</name>
    <dbReference type="NCBI Taxonomy" id="40085"/>
    <lineage>
        <taxon>Eukaryota</taxon>
        <taxon>Metazoa</taxon>
        <taxon>Ecdysozoa</taxon>
        <taxon>Arthropoda</taxon>
        <taxon>Hexapoda</taxon>
        <taxon>Insecta</taxon>
        <taxon>Pterygota</taxon>
        <taxon>Neoptera</taxon>
        <taxon>Endopterygota</taxon>
        <taxon>Lepidoptera</taxon>
        <taxon>Glossata</taxon>
        <taxon>Ditrysia</taxon>
        <taxon>Pyraloidea</taxon>
        <taxon>Crambidae</taxon>
        <taxon>Crambinae</taxon>
        <taxon>Diatraea</taxon>
    </lineage>
</organism>
<reference evidence="10" key="1">
    <citation type="submission" date="2021-12" db="EMBL/GenBank/DDBJ databases">
        <authorList>
            <person name="King R."/>
        </authorList>
    </citation>
    <scope>NUCLEOTIDE SEQUENCE</scope>
</reference>
<keyword evidence="5" id="KW-0285">Flavoprotein</keyword>
<comment type="cofactor">
    <cofactor evidence="1">
        <name>FAD</name>
        <dbReference type="ChEBI" id="CHEBI:57692"/>
    </cofactor>
</comment>
<dbReference type="InterPro" id="IPR050281">
    <property type="entry name" value="Flavin_monoamine_oxidase"/>
</dbReference>
<evidence type="ECO:0000256" key="3">
    <source>
        <dbReference type="ARBA" id="ARBA00005995"/>
    </source>
</evidence>
<dbReference type="PANTHER" id="PTHR10742">
    <property type="entry name" value="FLAVIN MONOAMINE OXIDASE"/>
    <property type="match status" value="1"/>
</dbReference>
<dbReference type="Proteomes" id="UP001153714">
    <property type="component" value="Chromosome 18"/>
</dbReference>
<dbReference type="SUPFAM" id="SSF51905">
    <property type="entry name" value="FAD/NAD(P)-binding domain"/>
    <property type="match status" value="1"/>
</dbReference>
<dbReference type="Pfam" id="PF01593">
    <property type="entry name" value="Amino_oxidase"/>
    <property type="match status" value="2"/>
</dbReference>
<feature type="region of interest" description="Disordered" evidence="8">
    <location>
        <begin position="273"/>
        <end position="297"/>
    </location>
</feature>
<dbReference type="OrthoDB" id="2019015at2759"/>
<evidence type="ECO:0000256" key="4">
    <source>
        <dbReference type="ARBA" id="ARBA00022490"/>
    </source>
</evidence>
<feature type="domain" description="Amine oxidase" evidence="9">
    <location>
        <begin position="26"/>
        <end position="247"/>
    </location>
</feature>
<protein>
    <recommendedName>
        <fullName evidence="9">Amine oxidase domain-containing protein</fullName>
    </recommendedName>
</protein>
<evidence type="ECO:0000313" key="10">
    <source>
        <dbReference type="EMBL" id="CAG9787734.1"/>
    </source>
</evidence>
<reference evidence="10" key="2">
    <citation type="submission" date="2022-10" db="EMBL/GenBank/DDBJ databases">
        <authorList>
            <consortium name="ENA_rothamsted_submissions"/>
            <consortium name="culmorum"/>
            <person name="King R."/>
        </authorList>
    </citation>
    <scope>NUCLEOTIDE SEQUENCE</scope>
</reference>
<evidence type="ECO:0000259" key="9">
    <source>
        <dbReference type="Pfam" id="PF01593"/>
    </source>
</evidence>
<evidence type="ECO:0000256" key="2">
    <source>
        <dbReference type="ARBA" id="ARBA00004496"/>
    </source>
</evidence>